<dbReference type="AlphaFoldDB" id="A0A3P6NVJ4"/>
<accession>A0A3P6NVJ4</accession>
<gene>
    <name evidence="1" type="ORF">ASIM_LOCUS2076</name>
</gene>
<evidence type="ECO:0000313" key="2">
    <source>
        <dbReference type="Proteomes" id="UP000267096"/>
    </source>
</evidence>
<organism evidence="1 2">
    <name type="scientific">Anisakis simplex</name>
    <name type="common">Herring worm</name>
    <dbReference type="NCBI Taxonomy" id="6269"/>
    <lineage>
        <taxon>Eukaryota</taxon>
        <taxon>Metazoa</taxon>
        <taxon>Ecdysozoa</taxon>
        <taxon>Nematoda</taxon>
        <taxon>Chromadorea</taxon>
        <taxon>Rhabditida</taxon>
        <taxon>Spirurina</taxon>
        <taxon>Ascaridomorpha</taxon>
        <taxon>Ascaridoidea</taxon>
        <taxon>Anisakidae</taxon>
        <taxon>Anisakis</taxon>
        <taxon>Anisakis simplex complex</taxon>
    </lineage>
</organism>
<proteinExistence type="predicted"/>
<reference evidence="1 2" key="1">
    <citation type="submission" date="2018-11" db="EMBL/GenBank/DDBJ databases">
        <authorList>
            <consortium name="Pathogen Informatics"/>
        </authorList>
    </citation>
    <scope>NUCLEOTIDE SEQUENCE [LARGE SCALE GENOMIC DNA]</scope>
</reference>
<evidence type="ECO:0000313" key="1">
    <source>
        <dbReference type="EMBL" id="VDK19605.1"/>
    </source>
</evidence>
<protein>
    <submittedName>
        <fullName evidence="1">Uncharacterized protein</fullName>
    </submittedName>
</protein>
<dbReference type="EMBL" id="UYRR01002575">
    <property type="protein sequence ID" value="VDK19605.1"/>
    <property type="molecule type" value="Genomic_DNA"/>
</dbReference>
<keyword evidence="2" id="KW-1185">Reference proteome</keyword>
<sequence length="111" mass="12941">MLILKEIFVRKKDYFQEERSLLIPPFTTDSQPLEIQHDCTYNIVMHSRPYPYGDSEYSPTFTYTVPNCVDGYCSCRSWFSFILKRISAGLSVSFVQTYKKSEPNKCQSNGK</sequence>
<dbReference type="Proteomes" id="UP000267096">
    <property type="component" value="Unassembled WGS sequence"/>
</dbReference>
<name>A0A3P6NVJ4_ANISI</name>